<dbReference type="Gene3D" id="3.90.70.10">
    <property type="entry name" value="Cysteine proteinases"/>
    <property type="match status" value="1"/>
</dbReference>
<proteinExistence type="predicted"/>
<feature type="domain" description="Butirosin biosynthesis protein H N-terminal" evidence="1">
    <location>
        <begin position="15"/>
        <end position="145"/>
    </location>
</feature>
<dbReference type="Pfam" id="PF16169">
    <property type="entry name" value="DUF4872"/>
    <property type="match status" value="1"/>
</dbReference>
<gene>
    <name evidence="3" type="ORF">ATCC9714_10261</name>
</gene>
<dbReference type="InterPro" id="IPR026935">
    <property type="entry name" value="BtrH_N"/>
</dbReference>
<evidence type="ECO:0000259" key="2">
    <source>
        <dbReference type="Pfam" id="PF16169"/>
    </source>
</evidence>
<organism evidence="3 4">
    <name type="scientific">Paraclostridium sordellii</name>
    <name type="common">Clostridium sordellii</name>
    <dbReference type="NCBI Taxonomy" id="1505"/>
    <lineage>
        <taxon>Bacteria</taxon>
        <taxon>Bacillati</taxon>
        <taxon>Bacillota</taxon>
        <taxon>Clostridia</taxon>
        <taxon>Peptostreptococcales</taxon>
        <taxon>Peptostreptococcaceae</taxon>
        <taxon>Paraclostridium</taxon>
    </lineage>
</organism>
<evidence type="ECO:0000313" key="4">
    <source>
        <dbReference type="Proteomes" id="UP000032811"/>
    </source>
</evidence>
<accession>A0ABM9RML0</accession>
<sequence length="348" mass="40003">MKKIIENFKPTGGKHCITTALKQVFNYYDYPITEEMIFGIGSGLSFCYINLDKSPMVSGRTKPFEFEKKLGERLNIEIKCKSSGKYKSAFDKTIKLLNEDKPVLIYADMPYLDYLNLDEDNHFGGHAIVIFGYDDENEKFYISDRDNSDYAIRTPKGNISEDFHLVAYDQVEMARNSNHRPFPAKNKYLDINFNEHTTITKSIIFSAINETCENMLNAPAQLLGLNGIKKFSKEVLKWDKFDDVKLNIAGITNYFQISADGGTGGGIFRKMYGEFLIQSSNIIEIEDFKEIGNKYISVSNKWDKVGNLMWELSETLNRNLLKELSVLIKDIYDEEYTILSKLKEIVNK</sequence>
<dbReference type="Proteomes" id="UP000032811">
    <property type="component" value="Chromosome 1"/>
</dbReference>
<reference evidence="3 4" key="1">
    <citation type="submission" date="2014-11" db="EMBL/GenBank/DDBJ databases">
        <authorList>
            <person name="Aslett M.A."/>
            <person name="De Silva N."/>
        </authorList>
    </citation>
    <scope>NUCLEOTIDE SEQUENCE [LARGE SCALE GENOMIC DNA]</scope>
    <source>
        <strain evidence="3 4">ATCC9714</strain>
    </source>
</reference>
<feature type="domain" description="DUF4872" evidence="2">
    <location>
        <begin position="170"/>
        <end position="341"/>
    </location>
</feature>
<evidence type="ECO:0008006" key="5">
    <source>
        <dbReference type="Google" id="ProtNLM"/>
    </source>
</evidence>
<keyword evidence="4" id="KW-1185">Reference proteome</keyword>
<protein>
    <recommendedName>
        <fullName evidence="5">DUF4872 domain-containing protein</fullName>
    </recommendedName>
</protein>
<dbReference type="InterPro" id="IPR032369">
    <property type="entry name" value="DUF4872"/>
</dbReference>
<evidence type="ECO:0000313" key="3">
    <source>
        <dbReference type="EMBL" id="CEJ73138.1"/>
    </source>
</evidence>
<name>A0ABM9RML0_PARSO</name>
<dbReference type="Pfam" id="PF14399">
    <property type="entry name" value="BtrH_N"/>
    <property type="match status" value="1"/>
</dbReference>
<dbReference type="RefSeq" id="WP_057574298.1">
    <property type="nucleotide sequence ID" value="NZ_CDNJ01000003.1"/>
</dbReference>
<evidence type="ECO:0000259" key="1">
    <source>
        <dbReference type="Pfam" id="PF14399"/>
    </source>
</evidence>
<dbReference type="GeneID" id="97536890"/>
<dbReference type="EMBL" id="LN679998">
    <property type="protein sequence ID" value="CEJ73138.1"/>
    <property type="molecule type" value="Genomic_DNA"/>
</dbReference>